<proteinExistence type="predicted"/>
<evidence type="ECO:0000313" key="2">
    <source>
        <dbReference type="EMBL" id="OYQ43914.1"/>
    </source>
</evidence>
<keyword evidence="3" id="KW-1185">Reference proteome</keyword>
<protein>
    <submittedName>
        <fullName evidence="2">Uncharacterized protein</fullName>
    </submittedName>
</protein>
<name>A0A255ZSL7_9FLAO</name>
<feature type="transmembrane region" description="Helical" evidence="1">
    <location>
        <begin position="60"/>
        <end position="79"/>
    </location>
</feature>
<evidence type="ECO:0000256" key="1">
    <source>
        <dbReference type="SAM" id="Phobius"/>
    </source>
</evidence>
<accession>A0A255ZSL7</accession>
<dbReference type="Proteomes" id="UP000216035">
    <property type="component" value="Unassembled WGS sequence"/>
</dbReference>
<sequence>MDSKRDISALIVCIVVLAVLYIFPDINIWIKLLVLSSGLVFVSLKTWTKYKKGRFKRSEVILLGIGLIVSVTIFLRSYLYL</sequence>
<organism evidence="2 3">
    <name type="scientific">Flavobacterium aurantiibacter</name>
    <dbReference type="NCBI Taxonomy" id="2023067"/>
    <lineage>
        <taxon>Bacteria</taxon>
        <taxon>Pseudomonadati</taxon>
        <taxon>Bacteroidota</taxon>
        <taxon>Flavobacteriia</taxon>
        <taxon>Flavobacteriales</taxon>
        <taxon>Flavobacteriaceae</taxon>
        <taxon>Flavobacterium</taxon>
    </lineage>
</organism>
<comment type="caution">
    <text evidence="2">The sequence shown here is derived from an EMBL/GenBank/DDBJ whole genome shotgun (WGS) entry which is preliminary data.</text>
</comment>
<reference evidence="2 3" key="1">
    <citation type="submission" date="2017-07" db="EMBL/GenBank/DDBJ databases">
        <title>Flavobacterium cyanobacteriorum sp. nov., isolated from cyanobacterial aggregates in a eutrophic lake.</title>
        <authorList>
            <person name="Cai H."/>
        </authorList>
    </citation>
    <scope>NUCLEOTIDE SEQUENCE [LARGE SCALE GENOMIC DNA]</scope>
    <source>
        <strain evidence="2 3">TH167</strain>
    </source>
</reference>
<dbReference type="AlphaFoldDB" id="A0A255ZSL7"/>
<keyword evidence="1" id="KW-0812">Transmembrane</keyword>
<evidence type="ECO:0000313" key="3">
    <source>
        <dbReference type="Proteomes" id="UP000216035"/>
    </source>
</evidence>
<keyword evidence="1" id="KW-1133">Transmembrane helix</keyword>
<keyword evidence="1" id="KW-0472">Membrane</keyword>
<gene>
    <name evidence="2" type="ORF">CHX27_08545</name>
</gene>
<dbReference type="EMBL" id="NOXX01000196">
    <property type="protein sequence ID" value="OYQ43914.1"/>
    <property type="molecule type" value="Genomic_DNA"/>
</dbReference>
<feature type="transmembrane region" description="Helical" evidence="1">
    <location>
        <begin position="7"/>
        <end position="23"/>
    </location>
</feature>
<feature type="transmembrane region" description="Helical" evidence="1">
    <location>
        <begin position="29"/>
        <end position="48"/>
    </location>
</feature>